<comment type="function">
    <text evidence="1 9">Required for the export of heme to the periplasm for the biogenesis of c-type cytochromes.</text>
</comment>
<evidence type="ECO:0000313" key="13">
    <source>
        <dbReference type="EMBL" id="VFK79852.1"/>
    </source>
</evidence>
<organism evidence="12">
    <name type="scientific">Candidatus Kentrum sp. SD</name>
    <dbReference type="NCBI Taxonomy" id="2126332"/>
    <lineage>
        <taxon>Bacteria</taxon>
        <taxon>Pseudomonadati</taxon>
        <taxon>Pseudomonadota</taxon>
        <taxon>Gammaproteobacteria</taxon>
        <taxon>Candidatus Kentrum</taxon>
    </lineage>
</organism>
<evidence type="ECO:0000256" key="7">
    <source>
        <dbReference type="ARBA" id="ARBA00022989"/>
    </source>
</evidence>
<gene>
    <name evidence="9" type="primary">ccmC</name>
    <name evidence="13" type="ORF">BECKSD772D_GA0070982_10702</name>
    <name evidence="12" type="ORF">BECKSD772E_GA0070983_10641</name>
    <name evidence="11" type="ORF">BECKSD772F_GA0070984_10641</name>
</gene>
<dbReference type="PANTHER" id="PTHR30071:SF1">
    <property type="entry name" value="CYTOCHROME B_B6 PROTEIN-RELATED"/>
    <property type="match status" value="1"/>
</dbReference>
<feature type="transmembrane region" description="Helical" evidence="9">
    <location>
        <begin position="21"/>
        <end position="44"/>
    </location>
</feature>
<dbReference type="EMBL" id="CAADHB010000070">
    <property type="protein sequence ID" value="VFK79852.1"/>
    <property type="molecule type" value="Genomic_DNA"/>
</dbReference>
<sequence length="253" mass="27934">MWQYLHKLSSPSHFYRFAGSLAHWFGWVSLAFMLGGLYGGLVMAPPDYQQGDAFRIIYVHVPAAIMSLFVYIFMAGVGVIGLLRRGTIADALVAGSAPVGASFTFIALVTGSIWGKPMWGAWWVWDARLTSELVLLFLYLGVIGLLAAHDDRRKGARAAAWLAIVGVVNVPIVKFSVDWWNTLHQGSTLFRAEPSIHDTMGTPLLLMIAGFVCFFIATLLWRARCELLERERNRPWVEGLFGGGEDVLGEGDA</sequence>
<feature type="transmembrane region" description="Helical" evidence="9">
    <location>
        <begin position="127"/>
        <end position="148"/>
    </location>
</feature>
<evidence type="ECO:0000256" key="1">
    <source>
        <dbReference type="ARBA" id="ARBA00002442"/>
    </source>
</evidence>
<evidence type="ECO:0000256" key="5">
    <source>
        <dbReference type="ARBA" id="ARBA00022692"/>
    </source>
</evidence>
<dbReference type="EMBL" id="CAADFU010000064">
    <property type="protein sequence ID" value="VFK45920.1"/>
    <property type="molecule type" value="Genomic_DNA"/>
</dbReference>
<evidence type="ECO:0000256" key="6">
    <source>
        <dbReference type="ARBA" id="ARBA00022748"/>
    </source>
</evidence>
<keyword evidence="7 9" id="KW-1133">Transmembrane helix</keyword>
<feature type="domain" description="Cytochrome c assembly protein" evidence="10">
    <location>
        <begin position="14"/>
        <end position="184"/>
    </location>
</feature>
<name>A0A450YWK9_9GAMM</name>
<evidence type="ECO:0000256" key="4">
    <source>
        <dbReference type="ARBA" id="ARBA00016463"/>
    </source>
</evidence>
<dbReference type="GO" id="GO:0005886">
    <property type="term" value="C:plasma membrane"/>
    <property type="evidence" value="ECO:0007669"/>
    <property type="project" value="UniProtKB-SubCell"/>
</dbReference>
<dbReference type="InterPro" id="IPR045062">
    <property type="entry name" value="Cyt_c_biogenesis_CcsA/CcmC"/>
</dbReference>
<proteinExistence type="inferred from homology"/>
<feature type="transmembrane region" description="Helical" evidence="9">
    <location>
        <begin position="56"/>
        <end position="80"/>
    </location>
</feature>
<dbReference type="GO" id="GO:0020037">
    <property type="term" value="F:heme binding"/>
    <property type="evidence" value="ECO:0007669"/>
    <property type="project" value="InterPro"/>
</dbReference>
<accession>A0A450YWK9</accession>
<keyword evidence="9" id="KW-1003">Cell membrane</keyword>
<evidence type="ECO:0000313" key="12">
    <source>
        <dbReference type="EMBL" id="VFK45920.1"/>
    </source>
</evidence>
<evidence type="ECO:0000256" key="3">
    <source>
        <dbReference type="ARBA" id="ARBA00005840"/>
    </source>
</evidence>
<keyword evidence="9" id="KW-0997">Cell inner membrane</keyword>
<dbReference type="EMBL" id="CAADFR010000064">
    <property type="protein sequence ID" value="VFK40611.1"/>
    <property type="molecule type" value="Genomic_DNA"/>
</dbReference>
<evidence type="ECO:0000256" key="9">
    <source>
        <dbReference type="RuleBase" id="RU364092"/>
    </source>
</evidence>
<feature type="transmembrane region" description="Helical" evidence="9">
    <location>
        <begin position="92"/>
        <end position="115"/>
    </location>
</feature>
<dbReference type="NCBIfam" id="TIGR01191">
    <property type="entry name" value="ccmC"/>
    <property type="match status" value="1"/>
</dbReference>
<keyword evidence="6 9" id="KW-0201">Cytochrome c-type biogenesis</keyword>
<comment type="subcellular location">
    <subcellularLocation>
        <location evidence="9">Cell inner membrane</location>
    </subcellularLocation>
    <subcellularLocation>
        <location evidence="2">Membrane</location>
        <topology evidence="2">Multi-pass membrane protein</topology>
    </subcellularLocation>
</comment>
<feature type="transmembrane region" description="Helical" evidence="9">
    <location>
        <begin position="160"/>
        <end position="180"/>
    </location>
</feature>
<keyword evidence="5 9" id="KW-0812">Transmembrane</keyword>
<dbReference type="InterPro" id="IPR002541">
    <property type="entry name" value="Cyt_c_assembly"/>
</dbReference>
<dbReference type="Pfam" id="PF01578">
    <property type="entry name" value="Cytochrom_C_asm"/>
    <property type="match status" value="1"/>
</dbReference>
<dbReference type="GO" id="GO:0015232">
    <property type="term" value="F:heme transmembrane transporter activity"/>
    <property type="evidence" value="ECO:0007669"/>
    <property type="project" value="InterPro"/>
</dbReference>
<keyword evidence="8 9" id="KW-0472">Membrane</keyword>
<evidence type="ECO:0000259" key="10">
    <source>
        <dbReference type="Pfam" id="PF01578"/>
    </source>
</evidence>
<evidence type="ECO:0000256" key="2">
    <source>
        <dbReference type="ARBA" id="ARBA00004141"/>
    </source>
</evidence>
<dbReference type="PANTHER" id="PTHR30071">
    <property type="entry name" value="HEME EXPORTER PROTEIN C"/>
    <property type="match status" value="1"/>
</dbReference>
<comment type="similarity">
    <text evidence="3 9">Belongs to the CcmC/CycZ/HelC family.</text>
</comment>
<evidence type="ECO:0000313" key="11">
    <source>
        <dbReference type="EMBL" id="VFK40611.1"/>
    </source>
</evidence>
<dbReference type="InterPro" id="IPR003557">
    <property type="entry name" value="Cyt_c_biogenesis_CcmC"/>
</dbReference>
<dbReference type="PRINTS" id="PR01386">
    <property type="entry name" value="CCMCBIOGNSIS"/>
</dbReference>
<dbReference type="GO" id="GO:0017004">
    <property type="term" value="P:cytochrome complex assembly"/>
    <property type="evidence" value="ECO:0007669"/>
    <property type="project" value="UniProtKB-KW"/>
</dbReference>
<protein>
    <recommendedName>
        <fullName evidence="4 9">Heme exporter protein C</fullName>
    </recommendedName>
    <alternativeName>
        <fullName evidence="9">Cytochrome c-type biogenesis protein</fullName>
    </alternativeName>
</protein>
<feature type="transmembrane region" description="Helical" evidence="9">
    <location>
        <begin position="200"/>
        <end position="221"/>
    </location>
</feature>
<reference evidence="12" key="1">
    <citation type="submission" date="2019-02" db="EMBL/GenBank/DDBJ databases">
        <authorList>
            <person name="Gruber-Vodicka R. H."/>
            <person name="Seah K. B. B."/>
        </authorList>
    </citation>
    <scope>NUCLEOTIDE SEQUENCE</scope>
    <source>
        <strain evidence="13">BECK_S127</strain>
        <strain evidence="12">BECK_S1320</strain>
        <strain evidence="11">BECK_S1321</strain>
    </source>
</reference>
<dbReference type="AlphaFoldDB" id="A0A450YWK9"/>
<evidence type="ECO:0000256" key="8">
    <source>
        <dbReference type="ARBA" id="ARBA00023136"/>
    </source>
</evidence>
<keyword evidence="9" id="KW-0813">Transport</keyword>